<comment type="caution">
    <text evidence="1">The sequence shown here is derived from an EMBL/GenBank/DDBJ whole genome shotgun (WGS) entry which is preliminary data.</text>
</comment>
<reference evidence="1 2" key="1">
    <citation type="submission" date="2019-10" db="EMBL/GenBank/DDBJ databases">
        <title>Nocardioides novel species isolated from the excrement of Marmot.</title>
        <authorList>
            <person name="Zhang G."/>
        </authorList>
    </citation>
    <scope>NUCLEOTIDE SEQUENCE [LARGE SCALE GENOMIC DNA]</scope>
    <source>
        <strain evidence="2">zg-579</strain>
    </source>
</reference>
<dbReference type="SUPFAM" id="SSF69322">
    <property type="entry name" value="Tricorn protease domain 2"/>
    <property type="match status" value="1"/>
</dbReference>
<dbReference type="Proteomes" id="UP000433406">
    <property type="component" value="Unassembled WGS sequence"/>
</dbReference>
<dbReference type="RefSeq" id="WP_154616282.1">
    <property type="nucleotide sequence ID" value="NZ_CP053660.1"/>
</dbReference>
<organism evidence="1 2">
    <name type="scientific">Nocardioides marmotae</name>
    <dbReference type="NCBI Taxonomy" id="2663857"/>
    <lineage>
        <taxon>Bacteria</taxon>
        <taxon>Bacillati</taxon>
        <taxon>Actinomycetota</taxon>
        <taxon>Actinomycetes</taxon>
        <taxon>Propionibacteriales</taxon>
        <taxon>Nocardioidaceae</taxon>
        <taxon>Nocardioides</taxon>
    </lineage>
</organism>
<gene>
    <name evidence="1" type="ORF">GGQ22_15150</name>
</gene>
<dbReference type="Pfam" id="PF09826">
    <property type="entry name" value="Beta_propel"/>
    <property type="match status" value="1"/>
</dbReference>
<evidence type="ECO:0000313" key="1">
    <source>
        <dbReference type="EMBL" id="MTB96410.1"/>
    </source>
</evidence>
<keyword evidence="2" id="KW-1185">Reference proteome</keyword>
<dbReference type="EMBL" id="WLCI01000016">
    <property type="protein sequence ID" value="MTB96410.1"/>
    <property type="molecule type" value="Genomic_DNA"/>
</dbReference>
<name>A0A6I3JE43_9ACTN</name>
<sequence length="661" mass="69942">MTDLERLWDDVPVGPAPTDRILRAARREQRSWHRPLLRSTGTVLALGALAAAFVAGTSVSDGPPEPPGSPGAGGAGGAVAEFSGALVAAGSCEALLEHYVDAGQELVGPWGWEQMWPAIAAEGAIRRDGAQRLRAPVAADYSAKASRATSSETGTNVQEAGVDEPDLVKTDGEVLYRYAAGRLTSYDVTGPEVERIGSVALSGTDDAEILLADDIVVVVGEDRVVTVDVADPATMAPRTQLDLTSPVVTARQHGGDVRLIVSTGLPELDFVEPNRRRGITLAEARRRNRAVVADTTIADWLPRASLDRGPEEQLSDCADVAIPSTPAPLGTTTVLGFAADDLPARDVTGIAADASTTYSSPDRLYLATAGGWGGWGGWPCPTCSSRIITTESDGTTQVFDLELDGIGTRYAGAGRVDGAVRDRWAMDEVGGVLRLALSPTTATGRGNAVVTLRREGDELLEVGRLDGIAPREDITAVRWFDDLAVLVTFRQVDPLHTIDLSDPARPRMLGELKIPGFSAYLHPLGERRMLGIGEGPVPGPRASRGWGAQAGLFDVTDLTDVRRLDTVDYPSGSYAGVARDPRQLAWLPGIRTVVTVVARGRAGYVSVLRLADGRMRNEMVLAERGRDLDAVRLVPLAGNRVVLVTDADASYLDLAGPPAAE</sequence>
<protein>
    <recommendedName>
        <fullName evidence="3">Benzoate transporter</fullName>
    </recommendedName>
</protein>
<dbReference type="AlphaFoldDB" id="A0A6I3JE43"/>
<accession>A0A6I3JE43</accession>
<dbReference type="InterPro" id="IPR019198">
    <property type="entry name" value="Beta_propeller_containing"/>
</dbReference>
<evidence type="ECO:0000313" key="2">
    <source>
        <dbReference type="Proteomes" id="UP000433406"/>
    </source>
</evidence>
<evidence type="ECO:0008006" key="3">
    <source>
        <dbReference type="Google" id="ProtNLM"/>
    </source>
</evidence>
<proteinExistence type="predicted"/>